<name>A0A4R3VWC3_9SPHI</name>
<evidence type="ECO:0000313" key="2">
    <source>
        <dbReference type="Proteomes" id="UP000295197"/>
    </source>
</evidence>
<dbReference type="Proteomes" id="UP000295197">
    <property type="component" value="Unassembled WGS sequence"/>
</dbReference>
<sequence length="63" mass="7169">MDAGVEHLLIGRSRKIYRDIFLERALKPDPQSNVDILNRLAILAHKTGPKTHIIHPGEFLLTE</sequence>
<comment type="caution">
    <text evidence="1">The sequence shown here is derived from an EMBL/GenBank/DDBJ whole genome shotgun (WGS) entry which is preliminary data.</text>
</comment>
<protein>
    <submittedName>
        <fullName evidence="1">Uncharacterized protein</fullName>
    </submittedName>
</protein>
<evidence type="ECO:0000313" key="1">
    <source>
        <dbReference type="EMBL" id="TCV11373.1"/>
    </source>
</evidence>
<organism evidence="1 2">
    <name type="scientific">Sphingobacterium alimentarium</name>
    <dbReference type="NCBI Taxonomy" id="797292"/>
    <lineage>
        <taxon>Bacteria</taxon>
        <taxon>Pseudomonadati</taxon>
        <taxon>Bacteroidota</taxon>
        <taxon>Sphingobacteriia</taxon>
        <taxon>Sphingobacteriales</taxon>
        <taxon>Sphingobacteriaceae</taxon>
        <taxon>Sphingobacterium</taxon>
    </lineage>
</organism>
<proteinExistence type="predicted"/>
<dbReference type="AlphaFoldDB" id="A0A4R3VWC3"/>
<accession>A0A4R3VWC3</accession>
<keyword evidence="2" id="KW-1185">Reference proteome</keyword>
<dbReference type="EMBL" id="SMBZ01000028">
    <property type="protein sequence ID" value="TCV11373.1"/>
    <property type="molecule type" value="Genomic_DNA"/>
</dbReference>
<reference evidence="1 2" key="1">
    <citation type="submission" date="2019-03" db="EMBL/GenBank/DDBJ databases">
        <title>Genomic Encyclopedia of Type Strains, Phase IV (KMG-IV): sequencing the most valuable type-strain genomes for metagenomic binning, comparative biology and taxonomic classification.</title>
        <authorList>
            <person name="Goeker M."/>
        </authorList>
    </citation>
    <scope>NUCLEOTIDE SEQUENCE [LARGE SCALE GENOMIC DNA]</scope>
    <source>
        <strain evidence="1 2">DSM 22362</strain>
    </source>
</reference>
<gene>
    <name evidence="1" type="ORF">EDC17_10288</name>
</gene>